<comment type="catalytic activity">
    <reaction evidence="4">
        <text>2-deoxy-alpha-D-ribose 1-phosphate = 2-deoxy-D-ribose 5-phosphate</text>
        <dbReference type="Rhea" id="RHEA:27658"/>
        <dbReference type="ChEBI" id="CHEBI:57259"/>
        <dbReference type="ChEBI" id="CHEBI:62877"/>
        <dbReference type="EC" id="5.4.2.7"/>
    </reaction>
</comment>
<dbReference type="SUPFAM" id="SSF143856">
    <property type="entry name" value="DeoB insert domain-like"/>
    <property type="match status" value="1"/>
</dbReference>
<organism evidence="7 8">
    <name type="scientific">Neorhizobium turbinariae</name>
    <dbReference type="NCBI Taxonomy" id="2937795"/>
    <lineage>
        <taxon>Bacteria</taxon>
        <taxon>Pseudomonadati</taxon>
        <taxon>Pseudomonadota</taxon>
        <taxon>Alphaproteobacteria</taxon>
        <taxon>Hyphomicrobiales</taxon>
        <taxon>Rhizobiaceae</taxon>
        <taxon>Rhizobium/Agrobacterium group</taxon>
        <taxon>Neorhizobium</taxon>
    </lineage>
</organism>
<feature type="domain" description="Metalloenzyme" evidence="6">
    <location>
        <begin position="3"/>
        <end position="396"/>
    </location>
</feature>
<dbReference type="PANTHER" id="PTHR21110:SF0">
    <property type="entry name" value="PHOSPHOPENTOMUTASE"/>
    <property type="match status" value="1"/>
</dbReference>
<feature type="binding site" evidence="4">
    <location>
        <position position="305"/>
    </location>
    <ligand>
        <name>Mn(2+)</name>
        <dbReference type="ChEBI" id="CHEBI:29035"/>
        <label>2</label>
    </ligand>
</feature>
<feature type="binding site" evidence="4">
    <location>
        <position position="10"/>
    </location>
    <ligand>
        <name>Mn(2+)</name>
        <dbReference type="ChEBI" id="CHEBI:29035"/>
        <label>1</label>
    </ligand>
</feature>
<name>A0ABT0IW29_9HYPH</name>
<keyword evidence="4" id="KW-0963">Cytoplasm</keyword>
<dbReference type="InterPro" id="IPR010045">
    <property type="entry name" value="DeoB"/>
</dbReference>
<dbReference type="Gene3D" id="3.40.720.10">
    <property type="entry name" value="Alkaline Phosphatase, subunit A"/>
    <property type="match status" value="1"/>
</dbReference>
<feature type="binding site" evidence="4">
    <location>
        <position position="346"/>
    </location>
    <ligand>
        <name>Mn(2+)</name>
        <dbReference type="ChEBI" id="CHEBI:29035"/>
        <label>1</label>
    </ligand>
</feature>
<dbReference type="InterPro" id="IPR017850">
    <property type="entry name" value="Alkaline_phosphatase_core_sf"/>
</dbReference>
<comment type="caution">
    <text evidence="7">The sequence shown here is derived from an EMBL/GenBank/DDBJ whole genome shotgun (WGS) entry which is preliminary data.</text>
</comment>
<comment type="similarity">
    <text evidence="1 4">Belongs to the phosphopentomutase family.</text>
</comment>
<proteinExistence type="inferred from homology"/>
<evidence type="ECO:0000313" key="8">
    <source>
        <dbReference type="Proteomes" id="UP001202827"/>
    </source>
</evidence>
<dbReference type="GO" id="GO:0008973">
    <property type="term" value="F:phosphopentomutase activity"/>
    <property type="evidence" value="ECO:0007669"/>
    <property type="project" value="UniProtKB-EC"/>
</dbReference>
<keyword evidence="2 4" id="KW-0479">Metal-binding</keyword>
<feature type="binding site" evidence="4">
    <location>
        <position position="358"/>
    </location>
    <ligand>
        <name>Mn(2+)</name>
        <dbReference type="ChEBI" id="CHEBI:29035"/>
        <label>2</label>
    </ligand>
</feature>
<keyword evidence="3 4" id="KW-0464">Manganese</keyword>
<evidence type="ECO:0000313" key="7">
    <source>
        <dbReference type="EMBL" id="MCK8782076.1"/>
    </source>
</evidence>
<dbReference type="HAMAP" id="MF_00740">
    <property type="entry name" value="Phosphopentomut"/>
    <property type="match status" value="1"/>
</dbReference>
<dbReference type="NCBIfam" id="TIGR01696">
    <property type="entry name" value="deoB"/>
    <property type="match status" value="1"/>
</dbReference>
<dbReference type="PIRSF" id="PIRSF001491">
    <property type="entry name" value="Ppentomutase"/>
    <property type="match status" value="1"/>
</dbReference>
<comment type="subcellular location">
    <subcellularLocation>
        <location evidence="4">Cytoplasm</location>
    </subcellularLocation>
</comment>
<dbReference type="EC" id="5.4.2.7" evidence="4 5"/>
<evidence type="ECO:0000256" key="1">
    <source>
        <dbReference type="ARBA" id="ARBA00010373"/>
    </source>
</evidence>
<dbReference type="RefSeq" id="WP_248684425.1">
    <property type="nucleotide sequence ID" value="NZ_JALPRY010000023.1"/>
</dbReference>
<dbReference type="CDD" id="cd16009">
    <property type="entry name" value="PPM"/>
    <property type="match status" value="1"/>
</dbReference>
<keyword evidence="8" id="KW-1185">Reference proteome</keyword>
<reference evidence="7 8" key="1">
    <citation type="submission" date="2022-04" db="EMBL/GenBank/DDBJ databases">
        <title>Rhizobium coralii sp. nov., isolated from coral Turbinaria peltata.</title>
        <authorList>
            <person name="Sun H."/>
        </authorList>
    </citation>
    <scope>NUCLEOTIDE SEQUENCE [LARGE SCALE GENOMIC DNA]</scope>
    <source>
        <strain evidence="7 8">NTR19</strain>
    </source>
</reference>
<dbReference type="Pfam" id="PF01676">
    <property type="entry name" value="Metalloenzyme"/>
    <property type="match status" value="1"/>
</dbReference>
<comment type="cofactor">
    <cofactor evidence="4">
        <name>Mn(2+)</name>
        <dbReference type="ChEBI" id="CHEBI:29035"/>
    </cofactor>
    <text evidence="4">Binds 2 manganese ions.</text>
</comment>
<feature type="binding site" evidence="4">
    <location>
        <position position="310"/>
    </location>
    <ligand>
        <name>Mn(2+)</name>
        <dbReference type="ChEBI" id="CHEBI:29035"/>
        <label>2</label>
    </ligand>
</feature>
<dbReference type="InterPro" id="IPR024052">
    <property type="entry name" value="Phosphopentomutase_DeoB_cap_sf"/>
</dbReference>
<comment type="catalytic activity">
    <reaction evidence="4">
        <text>alpha-D-ribose 1-phosphate = D-ribose 5-phosphate</text>
        <dbReference type="Rhea" id="RHEA:18793"/>
        <dbReference type="ChEBI" id="CHEBI:57720"/>
        <dbReference type="ChEBI" id="CHEBI:78346"/>
        <dbReference type="EC" id="5.4.2.7"/>
    </reaction>
</comment>
<dbReference type="Proteomes" id="UP001202827">
    <property type="component" value="Unassembled WGS sequence"/>
</dbReference>
<evidence type="ECO:0000256" key="3">
    <source>
        <dbReference type="ARBA" id="ARBA00023211"/>
    </source>
</evidence>
<evidence type="ECO:0000256" key="4">
    <source>
        <dbReference type="HAMAP-Rule" id="MF_00740"/>
    </source>
</evidence>
<dbReference type="EMBL" id="JALPRY010000023">
    <property type="protein sequence ID" value="MCK8782076.1"/>
    <property type="molecule type" value="Genomic_DNA"/>
</dbReference>
<keyword evidence="4 7" id="KW-0413">Isomerase</keyword>
<protein>
    <recommendedName>
        <fullName evidence="4 5">Phosphopentomutase</fullName>
        <ecNumber evidence="4 5">5.4.2.7</ecNumber>
    </recommendedName>
    <alternativeName>
        <fullName evidence="4">Phosphodeoxyribomutase</fullName>
    </alternativeName>
</protein>
<dbReference type="PANTHER" id="PTHR21110">
    <property type="entry name" value="PHOSPHOPENTOMUTASE"/>
    <property type="match status" value="1"/>
</dbReference>
<accession>A0ABT0IW29</accession>
<evidence type="ECO:0000256" key="5">
    <source>
        <dbReference type="NCBIfam" id="TIGR01696"/>
    </source>
</evidence>
<sequence length="406" mass="43619">MARAFLFVLDSFGVGGAQDAEAYGDLGANTLGHIAEFCAAGIGDRAGLREGPLTLPNMSSLGLLEIAKLATGDYPAAMPMPERVFGLHGAANEVSRGKDTPSGHWEIAGAPVMFDWGYFPTEGDAFPPELVEAICREGNIAGILGNCHASGTEVIARLGEEHIRSGKPICYTSSDSVFQIAAHETHFGLDRLLELCQVVRELLDPLNIGRVIARPFIGESPETFARTGNRRDYSVPPPEPTLLDRLVRGGRSVHAVGKIGDIFAHQGVTRVIKATGNHDIMQASLAAMDEAAIGDLVFSNLVDFDMLYGHRRDVPGYAAALEAFDLMIPDIHRRLKPGDLVILTADHGCDPTWRGTDHTRERVPIMAFGPGIRSRSIGIRSTYADIAETIASHLSIAPGPHGRSFL</sequence>
<evidence type="ECO:0000259" key="6">
    <source>
        <dbReference type="Pfam" id="PF01676"/>
    </source>
</evidence>
<comment type="pathway">
    <text evidence="4">Carbohydrate degradation; 2-deoxy-D-ribose 1-phosphate degradation; D-glyceraldehyde 3-phosphate and acetaldehyde from 2-deoxy-alpha-D-ribose 1-phosphate: step 1/2.</text>
</comment>
<dbReference type="InterPro" id="IPR006124">
    <property type="entry name" value="Metalloenzyme"/>
</dbReference>
<comment type="function">
    <text evidence="4">Isomerase that catalyzes the conversion of deoxy-ribose 1-phosphate (dRib-1-P) and ribose 1-phosphate (Rib-1-P) to deoxy-ribose 5-phosphate (dRib-5-P) and ribose 5-phosphate (Rib-5-P), respectively.</text>
</comment>
<dbReference type="NCBIfam" id="NF003766">
    <property type="entry name" value="PRK05362.1"/>
    <property type="match status" value="1"/>
</dbReference>
<dbReference type="SUPFAM" id="SSF53649">
    <property type="entry name" value="Alkaline phosphatase-like"/>
    <property type="match status" value="1"/>
</dbReference>
<feature type="binding site" evidence="4">
    <location>
        <position position="347"/>
    </location>
    <ligand>
        <name>Mn(2+)</name>
        <dbReference type="ChEBI" id="CHEBI:29035"/>
        <label>1</label>
    </ligand>
</feature>
<gene>
    <name evidence="4" type="primary">deoB</name>
    <name evidence="7" type="ORF">M0654_19020</name>
</gene>
<dbReference type="Gene3D" id="3.30.70.1250">
    <property type="entry name" value="Phosphopentomutase"/>
    <property type="match status" value="1"/>
</dbReference>
<evidence type="ECO:0000256" key="2">
    <source>
        <dbReference type="ARBA" id="ARBA00022723"/>
    </source>
</evidence>